<dbReference type="SUPFAM" id="SSF56176">
    <property type="entry name" value="FAD-binding/transporter-associated domain-like"/>
    <property type="match status" value="1"/>
</dbReference>
<evidence type="ECO:0000256" key="3">
    <source>
        <dbReference type="ARBA" id="ARBA00022475"/>
    </source>
</evidence>
<evidence type="ECO:0000256" key="5">
    <source>
        <dbReference type="ARBA" id="ARBA00023122"/>
    </source>
</evidence>
<dbReference type="Gene3D" id="3.30.465.10">
    <property type="match status" value="1"/>
</dbReference>
<dbReference type="PROSITE" id="PS51371">
    <property type="entry name" value="CBS"/>
    <property type="match status" value="1"/>
</dbReference>
<evidence type="ECO:0000256" key="1">
    <source>
        <dbReference type="ARBA" id="ARBA00004651"/>
    </source>
</evidence>
<evidence type="ECO:0000256" key="2">
    <source>
        <dbReference type="ARBA" id="ARBA00006337"/>
    </source>
</evidence>
<comment type="similarity">
    <text evidence="2">Belongs to the UPF0053 family.</text>
</comment>
<evidence type="ECO:0000259" key="7">
    <source>
        <dbReference type="PROSITE" id="PS51371"/>
    </source>
</evidence>
<gene>
    <name evidence="8" type="ORF">JQX08_04400</name>
</gene>
<dbReference type="InterPro" id="IPR044751">
    <property type="entry name" value="Ion_transp-like_CBS"/>
</dbReference>
<comment type="subcellular location">
    <subcellularLocation>
        <location evidence="1">Cell membrane</location>
        <topology evidence="1">Multi-pass membrane protein</topology>
    </subcellularLocation>
</comment>
<sequence length="279" mass="30732">MSTFGSGLLLGLLLALAAALAVWSLSRRRLPRQASGEAPQAHHELPPSLLDALQQMRIKSIMLPRSEIQGIDIGAAPEQIVSQLRASAHTRLPLYRGDINHIEGLLHVRQIAQLIGRADLDGAALLAASKEAYFVPESTPLLTQLLNFQKEQRRIAIVVDEYGDVLGLVSLEDIFRELIGEFGNLDEIGPNPAIQPEDDGRYSLDGSLHLRELNRALGWQLPCDGPKTLNGLITEALEQIPDTCVCLKIGPYRLETLATRDNRVVRVRAWRADAARGQR</sequence>
<keyword evidence="3" id="KW-1003">Cell membrane</keyword>
<keyword evidence="3" id="KW-0472">Membrane</keyword>
<name>A0ABS2IB88_9GAMM</name>
<dbReference type="PANTHER" id="PTHR22777:SF32">
    <property type="entry name" value="UPF0053 INNER MEMBRANE PROTEIN YFJD"/>
    <property type="match status" value="1"/>
</dbReference>
<dbReference type="RefSeq" id="WP_204915033.1">
    <property type="nucleotide sequence ID" value="NZ_JAFEUP010000001.1"/>
</dbReference>
<reference evidence="8 9" key="1">
    <citation type="submission" date="2021-02" db="EMBL/GenBank/DDBJ databases">
        <authorList>
            <person name="Lee D.-H."/>
        </authorList>
    </citation>
    <scope>NUCLEOTIDE SEQUENCE [LARGE SCALE GENOMIC DNA]</scope>
    <source>
        <strain evidence="8 9">UL073</strain>
    </source>
</reference>
<dbReference type="SUPFAM" id="SSF54631">
    <property type="entry name" value="CBS-domain pair"/>
    <property type="match status" value="1"/>
</dbReference>
<dbReference type="InterPro" id="IPR000644">
    <property type="entry name" value="CBS_dom"/>
</dbReference>
<feature type="domain" description="CBS" evidence="7">
    <location>
        <begin position="128"/>
        <end position="187"/>
    </location>
</feature>
<comment type="caution">
    <text evidence="8">The sequence shown here is derived from an EMBL/GenBank/DDBJ whole genome shotgun (WGS) entry which is preliminary data.</text>
</comment>
<dbReference type="InterPro" id="IPR046342">
    <property type="entry name" value="CBS_dom_sf"/>
</dbReference>
<dbReference type="InterPro" id="IPR016169">
    <property type="entry name" value="FAD-bd_PCMH_sub2"/>
</dbReference>
<dbReference type="InterPro" id="IPR036318">
    <property type="entry name" value="FAD-bd_PCMH-like_sf"/>
</dbReference>
<dbReference type="EMBL" id="JAFEUP010000001">
    <property type="protein sequence ID" value="MBM7059938.1"/>
    <property type="molecule type" value="Genomic_DNA"/>
</dbReference>
<dbReference type="Gene3D" id="3.10.580.10">
    <property type="entry name" value="CBS-domain"/>
    <property type="match status" value="1"/>
</dbReference>
<evidence type="ECO:0000256" key="6">
    <source>
        <dbReference type="PROSITE-ProRule" id="PRU00703"/>
    </source>
</evidence>
<dbReference type="InterPro" id="IPR005170">
    <property type="entry name" value="Transptr-assoc_dom"/>
</dbReference>
<dbReference type="SMART" id="SM01091">
    <property type="entry name" value="CorC_HlyC"/>
    <property type="match status" value="1"/>
</dbReference>
<keyword evidence="5 6" id="KW-0129">CBS domain</keyword>
<protein>
    <submittedName>
        <fullName evidence="8">CBS domain-containing protein</fullName>
    </submittedName>
</protein>
<proteinExistence type="inferred from homology"/>
<dbReference type="Proteomes" id="UP000717995">
    <property type="component" value="Unassembled WGS sequence"/>
</dbReference>
<dbReference type="Pfam" id="PF00571">
    <property type="entry name" value="CBS"/>
    <property type="match status" value="1"/>
</dbReference>
<dbReference type="Pfam" id="PF03471">
    <property type="entry name" value="CorC_HlyC"/>
    <property type="match status" value="1"/>
</dbReference>
<evidence type="ECO:0000313" key="8">
    <source>
        <dbReference type="EMBL" id="MBM7059938.1"/>
    </source>
</evidence>
<evidence type="ECO:0000256" key="4">
    <source>
        <dbReference type="ARBA" id="ARBA00022737"/>
    </source>
</evidence>
<dbReference type="CDD" id="cd04590">
    <property type="entry name" value="CBS_pair_CorC_HlyC_assoc"/>
    <property type="match status" value="1"/>
</dbReference>
<organism evidence="8 9">
    <name type="scientific">Zestomonas insulae</name>
    <dbReference type="NCBI Taxonomy" id="2809017"/>
    <lineage>
        <taxon>Bacteria</taxon>
        <taxon>Pseudomonadati</taxon>
        <taxon>Pseudomonadota</taxon>
        <taxon>Gammaproteobacteria</taxon>
        <taxon>Pseudomonadales</taxon>
        <taxon>Pseudomonadaceae</taxon>
        <taxon>Zestomonas</taxon>
    </lineage>
</organism>
<accession>A0ABS2IB88</accession>
<keyword evidence="4" id="KW-0677">Repeat</keyword>
<evidence type="ECO:0000313" key="9">
    <source>
        <dbReference type="Proteomes" id="UP000717995"/>
    </source>
</evidence>
<keyword evidence="9" id="KW-1185">Reference proteome</keyword>
<dbReference type="PANTHER" id="PTHR22777">
    <property type="entry name" value="HEMOLYSIN-RELATED"/>
    <property type="match status" value="1"/>
</dbReference>